<dbReference type="EMBL" id="BJNW01000016">
    <property type="protein sequence ID" value="GEC99682.1"/>
    <property type="molecule type" value="Genomic_DNA"/>
</dbReference>
<organism evidence="2 3">
    <name type="scientific">Kocuria varians</name>
    <name type="common">Micrococcus varians</name>
    <dbReference type="NCBI Taxonomy" id="1272"/>
    <lineage>
        <taxon>Bacteria</taxon>
        <taxon>Bacillati</taxon>
        <taxon>Actinomycetota</taxon>
        <taxon>Actinomycetes</taxon>
        <taxon>Micrococcales</taxon>
        <taxon>Micrococcaceae</taxon>
        <taxon>Kocuria</taxon>
    </lineage>
</organism>
<dbReference type="AlphaFoldDB" id="A0A4Y4D5U6"/>
<name>A0A4Y4D5U6_KOCVA</name>
<dbReference type="RefSeq" id="WP_141269889.1">
    <property type="nucleotide sequence ID" value="NZ_BJNW01000016.1"/>
</dbReference>
<dbReference type="Gene3D" id="1.20.120.330">
    <property type="entry name" value="Nucleotidyltransferases domain 2"/>
    <property type="match status" value="1"/>
</dbReference>
<proteinExistence type="predicted"/>
<dbReference type="SUPFAM" id="SSF158668">
    <property type="entry name" value="MtlR-like"/>
    <property type="match status" value="1"/>
</dbReference>
<comment type="caution">
    <text evidence="2">The sequence shown here is derived from an EMBL/GenBank/DDBJ whole genome shotgun (WGS) entry which is preliminary data.</text>
</comment>
<feature type="compositionally biased region" description="Basic and acidic residues" evidence="1">
    <location>
        <begin position="275"/>
        <end position="291"/>
    </location>
</feature>
<evidence type="ECO:0008006" key="4">
    <source>
        <dbReference type="Google" id="ProtNLM"/>
    </source>
</evidence>
<evidence type="ECO:0000313" key="3">
    <source>
        <dbReference type="Proteomes" id="UP000315730"/>
    </source>
</evidence>
<reference evidence="2 3" key="1">
    <citation type="submission" date="2019-06" db="EMBL/GenBank/DDBJ databases">
        <title>Whole genome shotgun sequence of Kocuria varians NBRC 15358.</title>
        <authorList>
            <person name="Hosoyama A."/>
            <person name="Uohara A."/>
            <person name="Ohji S."/>
            <person name="Ichikawa N."/>
        </authorList>
    </citation>
    <scope>NUCLEOTIDE SEQUENCE [LARGE SCALE GENOMIC DNA]</scope>
    <source>
        <strain evidence="2 3">NBRC 15358</strain>
    </source>
</reference>
<accession>A0A4Y4D5U6</accession>
<feature type="region of interest" description="Disordered" evidence="1">
    <location>
        <begin position="271"/>
        <end position="291"/>
    </location>
</feature>
<sequence length="291" mass="33512">MTPSAKEPSASPSDAISVAEYFDDLIRADVREQEQVREELEAGTDRACAVIGGVAIDSALEKVLKSIVVPGAKLPIKIVSARCDAAFAFGLISENEAREIRRLTEIRNKFSHVLLPEGFRNKEVRRLCNRLEYVENYYLHPSWLTYVTDRLQEPDWRDGYRVILPKKYVMYTYGREPRKRYQWAVNAILEILSARVGQRYGSTVATKVPEVANADEVQRMRWENINRTFSAMRDNTKLPVTETQRDVSWIAMVDYMTRQAIRDSVYQYTHPAGPRTKEQWQQERDAATDGD</sequence>
<keyword evidence="3" id="KW-1185">Reference proteome</keyword>
<gene>
    <name evidence="2" type="ORF">KVA01_18370</name>
</gene>
<dbReference type="InterPro" id="IPR038026">
    <property type="entry name" value="MtlR-like_sf"/>
</dbReference>
<dbReference type="Proteomes" id="UP000315730">
    <property type="component" value="Unassembled WGS sequence"/>
</dbReference>
<evidence type="ECO:0000256" key="1">
    <source>
        <dbReference type="SAM" id="MobiDB-lite"/>
    </source>
</evidence>
<protein>
    <recommendedName>
        <fullName evidence="4">DUF4145 domain-containing protein</fullName>
    </recommendedName>
</protein>
<evidence type="ECO:0000313" key="2">
    <source>
        <dbReference type="EMBL" id="GEC99682.1"/>
    </source>
</evidence>
<dbReference type="OrthoDB" id="4350532at2"/>